<feature type="compositionally biased region" description="Basic and acidic residues" evidence="1">
    <location>
        <begin position="437"/>
        <end position="459"/>
    </location>
</feature>
<accession>A0AAD7RWA7</accession>
<organism evidence="2 3">
    <name type="scientific">Aldrovandia affinis</name>
    <dbReference type="NCBI Taxonomy" id="143900"/>
    <lineage>
        <taxon>Eukaryota</taxon>
        <taxon>Metazoa</taxon>
        <taxon>Chordata</taxon>
        <taxon>Craniata</taxon>
        <taxon>Vertebrata</taxon>
        <taxon>Euteleostomi</taxon>
        <taxon>Actinopterygii</taxon>
        <taxon>Neopterygii</taxon>
        <taxon>Teleostei</taxon>
        <taxon>Notacanthiformes</taxon>
        <taxon>Halosauridae</taxon>
        <taxon>Aldrovandia</taxon>
    </lineage>
</organism>
<feature type="region of interest" description="Disordered" evidence="1">
    <location>
        <begin position="425"/>
        <end position="552"/>
    </location>
</feature>
<protein>
    <recommendedName>
        <fullName evidence="4">TATA box-binding protein-associated factor RNA polymerase I subunit A</fullName>
    </recommendedName>
</protein>
<feature type="compositionally biased region" description="Basic residues" evidence="1">
    <location>
        <begin position="425"/>
        <end position="436"/>
    </location>
</feature>
<feature type="compositionally biased region" description="Gly residues" evidence="1">
    <location>
        <begin position="481"/>
        <end position="496"/>
    </location>
</feature>
<reference evidence="2" key="1">
    <citation type="journal article" date="2023" name="Science">
        <title>Genome structures resolve the early diversification of teleost fishes.</title>
        <authorList>
            <person name="Parey E."/>
            <person name="Louis A."/>
            <person name="Montfort J."/>
            <person name="Bouchez O."/>
            <person name="Roques C."/>
            <person name="Iampietro C."/>
            <person name="Lluch J."/>
            <person name="Castinel A."/>
            <person name="Donnadieu C."/>
            <person name="Desvignes T."/>
            <person name="Floi Bucao C."/>
            <person name="Jouanno E."/>
            <person name="Wen M."/>
            <person name="Mejri S."/>
            <person name="Dirks R."/>
            <person name="Jansen H."/>
            <person name="Henkel C."/>
            <person name="Chen W.J."/>
            <person name="Zahm M."/>
            <person name="Cabau C."/>
            <person name="Klopp C."/>
            <person name="Thompson A.W."/>
            <person name="Robinson-Rechavi M."/>
            <person name="Braasch I."/>
            <person name="Lecointre G."/>
            <person name="Bobe J."/>
            <person name="Postlethwait J.H."/>
            <person name="Berthelot C."/>
            <person name="Roest Crollius H."/>
            <person name="Guiguen Y."/>
        </authorList>
    </citation>
    <scope>NUCLEOTIDE SEQUENCE</scope>
    <source>
        <strain evidence="2">NC1722</strain>
    </source>
</reference>
<feature type="region of interest" description="Disordered" evidence="1">
    <location>
        <begin position="1"/>
        <end position="37"/>
    </location>
</feature>
<dbReference type="GO" id="GO:0000120">
    <property type="term" value="C:RNA polymerase I transcription regulator complex"/>
    <property type="evidence" value="ECO:0007669"/>
    <property type="project" value="InterPro"/>
</dbReference>
<dbReference type="InterPro" id="IPR039495">
    <property type="entry name" value="TAF1A"/>
</dbReference>
<comment type="caution">
    <text evidence="2">The sequence shown here is derived from an EMBL/GenBank/DDBJ whole genome shotgun (WGS) entry which is preliminary data.</text>
</comment>
<dbReference type="Proteomes" id="UP001221898">
    <property type="component" value="Unassembled WGS sequence"/>
</dbReference>
<feature type="compositionally biased region" description="Acidic residues" evidence="1">
    <location>
        <begin position="1"/>
        <end position="16"/>
    </location>
</feature>
<dbReference type="InterPro" id="IPR052669">
    <property type="entry name" value="SL1/TIF-IB_Component"/>
</dbReference>
<dbReference type="PANTHER" id="PTHR32122:SF1">
    <property type="entry name" value="TATA BOX-BINDING PROTEIN-ASSOCIATED FACTOR RNA POLYMERASE I SUBUNIT A"/>
    <property type="match status" value="1"/>
</dbReference>
<feature type="compositionally biased region" description="Basic and acidic residues" evidence="1">
    <location>
        <begin position="497"/>
        <end position="523"/>
    </location>
</feature>
<dbReference type="EMBL" id="JAINUG010000156">
    <property type="protein sequence ID" value="KAJ8391538.1"/>
    <property type="molecule type" value="Genomic_DNA"/>
</dbReference>
<dbReference type="Pfam" id="PF14929">
    <property type="entry name" value="TAF1_subA"/>
    <property type="match status" value="1"/>
</dbReference>
<evidence type="ECO:0000256" key="1">
    <source>
        <dbReference type="SAM" id="MobiDB-lite"/>
    </source>
</evidence>
<proteinExistence type="predicted"/>
<dbReference type="GO" id="GO:0006360">
    <property type="term" value="P:transcription by RNA polymerase I"/>
    <property type="evidence" value="ECO:0007669"/>
    <property type="project" value="InterPro"/>
</dbReference>
<keyword evidence="3" id="KW-1185">Reference proteome</keyword>
<gene>
    <name evidence="2" type="ORF">AAFF_G00088600</name>
</gene>
<evidence type="ECO:0008006" key="4">
    <source>
        <dbReference type="Google" id="ProtNLM"/>
    </source>
</evidence>
<evidence type="ECO:0000313" key="3">
    <source>
        <dbReference type="Proteomes" id="UP001221898"/>
    </source>
</evidence>
<dbReference type="AlphaFoldDB" id="A0AAD7RWA7"/>
<evidence type="ECO:0000313" key="2">
    <source>
        <dbReference type="EMBL" id="KAJ8391538.1"/>
    </source>
</evidence>
<sequence length="552" mass="62427">MDDIDAEQDISSDELDSSERAQRPSLPLKSQRDQETPFETGFHRTARICLMKIRESLFQLQWQEAADYMSSYFQTLEDTTSGRPQLASEIIWRLGTEILHHHPNTNLEDFNSFLERIKNTSVKTYLEVCLEHSFHLLLNGKFDDAKRQLSIAESWRYGKQSASQEHRIKLVQAYRGFLDYFTWSAKKSSVSGADDSDAAANQEMHNYFRQASVSLKEILQYPGVWDPFVISYVDMLEFYGDEEGALSVLKDYAYDNRFPSNPNAHVYLYQFLKKHKAPEKKLIKALQILHASVPSHELMLELCSLLLQTGRESCFREALTVIFSLLDYSSWKDNLQAWCCMRDVLKLLKRKKLTCFIAEEWESRASWWPAYHFRTNQAKRDFEQSPDLLTAKAGVASALTGRKCMYCMWKNTLLNKAKIKRIKAAKRPLKGRRRSERIRAERIRAERRSERIGAGRSGDRSGSGGAERSGDRSGSAEIGADQGGADQGGAERGGGGAERRSERRSGRGGAERRSERRSGRSGDRSGSGRSGAGRGGAERRSGRIGAGRGGAS</sequence>
<name>A0AAD7RWA7_9TELE</name>
<dbReference type="PANTHER" id="PTHR32122">
    <property type="entry name" value="TATA BOX-BINDING PROTEIN ASSOCIATED FACTOR RNA POLYMERASE I SUBUNIT A"/>
    <property type="match status" value="1"/>
</dbReference>